<comment type="caution">
    <text evidence="10">The sequence shown here is derived from an EMBL/GenBank/DDBJ whole genome shotgun (WGS) entry which is preliminary data.</text>
</comment>
<dbReference type="SUPFAM" id="SSF90123">
    <property type="entry name" value="ABC transporter transmembrane region"/>
    <property type="match status" value="1"/>
</dbReference>
<evidence type="ECO:0000256" key="3">
    <source>
        <dbReference type="ARBA" id="ARBA00022741"/>
    </source>
</evidence>
<feature type="transmembrane region" description="Helical" evidence="7">
    <location>
        <begin position="136"/>
        <end position="160"/>
    </location>
</feature>
<dbReference type="PANTHER" id="PTHR43394">
    <property type="entry name" value="ATP-DEPENDENT PERMEASE MDL1, MITOCHONDRIAL"/>
    <property type="match status" value="1"/>
</dbReference>
<reference evidence="11" key="1">
    <citation type="journal article" date="2019" name="Int. J. Syst. Evol. Microbiol.">
        <title>The Global Catalogue of Microorganisms (GCM) 10K type strain sequencing project: providing services to taxonomists for standard genome sequencing and annotation.</title>
        <authorList>
            <consortium name="The Broad Institute Genomics Platform"/>
            <consortium name="The Broad Institute Genome Sequencing Center for Infectious Disease"/>
            <person name="Wu L."/>
            <person name="Ma J."/>
        </authorList>
    </citation>
    <scope>NUCLEOTIDE SEQUENCE [LARGE SCALE GENOMIC DNA]</scope>
    <source>
        <strain evidence="11">CGMCC 1.12769</strain>
    </source>
</reference>
<dbReference type="InterPro" id="IPR017871">
    <property type="entry name" value="ABC_transporter-like_CS"/>
</dbReference>
<dbReference type="PROSITE" id="PS00211">
    <property type="entry name" value="ABC_TRANSPORTER_1"/>
    <property type="match status" value="1"/>
</dbReference>
<keyword evidence="11" id="KW-1185">Reference proteome</keyword>
<dbReference type="PROSITE" id="PS50929">
    <property type="entry name" value="ABC_TM1F"/>
    <property type="match status" value="1"/>
</dbReference>
<dbReference type="Gene3D" id="3.40.50.300">
    <property type="entry name" value="P-loop containing nucleotide triphosphate hydrolases"/>
    <property type="match status" value="1"/>
</dbReference>
<dbReference type="Gene3D" id="1.20.1560.10">
    <property type="entry name" value="ABC transporter type 1, transmembrane domain"/>
    <property type="match status" value="1"/>
</dbReference>
<dbReference type="PROSITE" id="PS50893">
    <property type="entry name" value="ABC_TRANSPORTER_2"/>
    <property type="match status" value="1"/>
</dbReference>
<sequence length="597" mass="66515">MNTSTPNRQSFRNVLGRLLQFVRPYRMGFIVAMMLLIAKLVMDVGFATVQQLFIDTITSADMSALLRLTMICGIVCLLVLVCLMLQHYLRFVVQFRMVWDLRASLFDKSNRLPFRVLQSMHSGDLSSRNNKDADKAMDMVGSVVYDLAYNILLCFVSFLYLARMDIWISLLALGSGPVVFLSGRFFDRRLRVLSGDILMKEAELRALLQEVLQGMKVVRAFGLEGPLLNRYVEKREQLNVLQRKRTILSGLLWQTSAFVNNTVMVACAGLIAYSSLHGGTTAGGVLAFIILMGRVQWPFVHMSQTWGGVQESLGASDRVFAVLDMPSEREEKSPEAAESHLLSDKEALSMNHVYFNHRSSDGVDTPLFKGLNLRVVPGETVAVVGPSGSGKSTLIRLCCGLYEPDQGSVSLFGSPLHEHLESTREFTTYVPQIPYLFSGTIRDNLIFGADGATDEEIIEAARLAGAEEFIAKLPDGYDTVLGEHGSTLSGGQRQRLAIARAFLRKAPLLLLDEATSALDNESEELVQHSLDLLMRERTTVVIAHRLSTVRNASRIIVLDRGEIVEEGTHDDLMEQEGMYAGLYRIQFQEKDKVQETA</sequence>
<organism evidence="10 11">
    <name type="scientific">Paenibacillus segetis</name>
    <dbReference type="NCBI Taxonomy" id="1325360"/>
    <lineage>
        <taxon>Bacteria</taxon>
        <taxon>Bacillati</taxon>
        <taxon>Bacillota</taxon>
        <taxon>Bacilli</taxon>
        <taxon>Bacillales</taxon>
        <taxon>Paenibacillaceae</taxon>
        <taxon>Paenibacillus</taxon>
    </lineage>
</organism>
<evidence type="ECO:0000256" key="4">
    <source>
        <dbReference type="ARBA" id="ARBA00022840"/>
    </source>
</evidence>
<comment type="subcellular location">
    <subcellularLocation>
        <location evidence="1">Cell membrane</location>
        <topology evidence="1">Multi-pass membrane protein</topology>
    </subcellularLocation>
</comment>
<feature type="transmembrane region" description="Helical" evidence="7">
    <location>
        <begin position="65"/>
        <end position="89"/>
    </location>
</feature>
<evidence type="ECO:0000256" key="1">
    <source>
        <dbReference type="ARBA" id="ARBA00004651"/>
    </source>
</evidence>
<proteinExistence type="predicted"/>
<dbReference type="RefSeq" id="WP_188540179.1">
    <property type="nucleotide sequence ID" value="NZ_BMFT01000001.1"/>
</dbReference>
<keyword evidence="4 10" id="KW-0067">ATP-binding</keyword>
<evidence type="ECO:0000259" key="8">
    <source>
        <dbReference type="PROSITE" id="PS50893"/>
    </source>
</evidence>
<dbReference type="Pfam" id="PF00664">
    <property type="entry name" value="ABC_membrane"/>
    <property type="match status" value="1"/>
</dbReference>
<dbReference type="EMBL" id="BMFT01000001">
    <property type="protein sequence ID" value="GGH28344.1"/>
    <property type="molecule type" value="Genomic_DNA"/>
</dbReference>
<keyword evidence="2 7" id="KW-0812">Transmembrane</keyword>
<dbReference type="InterPro" id="IPR039421">
    <property type="entry name" value="Type_1_exporter"/>
</dbReference>
<dbReference type="PANTHER" id="PTHR43394:SF1">
    <property type="entry name" value="ATP-BINDING CASSETTE SUB-FAMILY B MEMBER 10, MITOCHONDRIAL"/>
    <property type="match status" value="1"/>
</dbReference>
<protein>
    <submittedName>
        <fullName evidence="10">Multidrug export ATP-binding/permease protein YgaD</fullName>
    </submittedName>
</protein>
<evidence type="ECO:0000313" key="11">
    <source>
        <dbReference type="Proteomes" id="UP000659344"/>
    </source>
</evidence>
<dbReference type="InterPro" id="IPR027417">
    <property type="entry name" value="P-loop_NTPase"/>
</dbReference>
<evidence type="ECO:0000256" key="7">
    <source>
        <dbReference type="SAM" id="Phobius"/>
    </source>
</evidence>
<evidence type="ECO:0000256" key="5">
    <source>
        <dbReference type="ARBA" id="ARBA00022989"/>
    </source>
</evidence>
<dbReference type="Proteomes" id="UP000659344">
    <property type="component" value="Unassembled WGS sequence"/>
</dbReference>
<feature type="transmembrane region" description="Helical" evidence="7">
    <location>
        <begin position="27"/>
        <end position="53"/>
    </location>
</feature>
<feature type="transmembrane region" description="Helical" evidence="7">
    <location>
        <begin position="166"/>
        <end position="186"/>
    </location>
</feature>
<evidence type="ECO:0000313" key="10">
    <source>
        <dbReference type="EMBL" id="GGH28344.1"/>
    </source>
</evidence>
<feature type="domain" description="ABC transporter" evidence="8">
    <location>
        <begin position="348"/>
        <end position="585"/>
    </location>
</feature>
<keyword evidence="6 7" id="KW-0472">Membrane</keyword>
<dbReference type="InterPro" id="IPR036640">
    <property type="entry name" value="ABC1_TM_sf"/>
</dbReference>
<dbReference type="GO" id="GO:0005524">
    <property type="term" value="F:ATP binding"/>
    <property type="evidence" value="ECO:0007669"/>
    <property type="project" value="UniProtKB-KW"/>
</dbReference>
<dbReference type="InterPro" id="IPR003593">
    <property type="entry name" value="AAA+_ATPase"/>
</dbReference>
<gene>
    <name evidence="10" type="primary">ygaD</name>
    <name evidence="10" type="ORF">GCM10008013_30290</name>
</gene>
<dbReference type="Pfam" id="PF00005">
    <property type="entry name" value="ABC_tran"/>
    <property type="match status" value="1"/>
</dbReference>
<evidence type="ECO:0000256" key="2">
    <source>
        <dbReference type="ARBA" id="ARBA00022692"/>
    </source>
</evidence>
<feature type="domain" description="ABC transmembrane type-1" evidence="9">
    <location>
        <begin position="30"/>
        <end position="311"/>
    </location>
</feature>
<dbReference type="InterPro" id="IPR011527">
    <property type="entry name" value="ABC1_TM_dom"/>
</dbReference>
<dbReference type="InterPro" id="IPR003439">
    <property type="entry name" value="ABC_transporter-like_ATP-bd"/>
</dbReference>
<dbReference type="SUPFAM" id="SSF52540">
    <property type="entry name" value="P-loop containing nucleoside triphosphate hydrolases"/>
    <property type="match status" value="1"/>
</dbReference>
<accession>A0ABQ1YJ93</accession>
<evidence type="ECO:0000256" key="6">
    <source>
        <dbReference type="ARBA" id="ARBA00023136"/>
    </source>
</evidence>
<name>A0ABQ1YJ93_9BACL</name>
<evidence type="ECO:0000259" key="9">
    <source>
        <dbReference type="PROSITE" id="PS50929"/>
    </source>
</evidence>
<feature type="transmembrane region" description="Helical" evidence="7">
    <location>
        <begin position="279"/>
        <end position="297"/>
    </location>
</feature>
<keyword evidence="5 7" id="KW-1133">Transmembrane helix</keyword>
<dbReference type="CDD" id="cd07346">
    <property type="entry name" value="ABC_6TM_exporters"/>
    <property type="match status" value="1"/>
</dbReference>
<keyword evidence="3" id="KW-0547">Nucleotide-binding</keyword>
<dbReference type="SMART" id="SM00382">
    <property type="entry name" value="AAA"/>
    <property type="match status" value="1"/>
</dbReference>